<dbReference type="AlphaFoldDB" id="A0A0P8A2B0"/>
<dbReference type="EMBL" id="LJZR01000003">
    <property type="protein sequence ID" value="KPQ37100.1"/>
    <property type="molecule type" value="Genomic_DNA"/>
</dbReference>
<dbReference type="Pfam" id="PF08819">
    <property type="entry name" value="DUF1802"/>
    <property type="match status" value="1"/>
</dbReference>
<evidence type="ECO:0008006" key="3">
    <source>
        <dbReference type="Google" id="ProtNLM"/>
    </source>
</evidence>
<proteinExistence type="predicted"/>
<accession>A0A0P8A2B0</accession>
<dbReference type="InterPro" id="IPR008307">
    <property type="entry name" value="UCP018957"/>
</dbReference>
<evidence type="ECO:0000313" key="2">
    <source>
        <dbReference type="Proteomes" id="UP000050465"/>
    </source>
</evidence>
<sequence>MQAETAVQTESVQSTAVTIALKEWSVAVDAIAQGETILILRKGGIREHNGKFSAEANRVVLFPTYEHQKPELLKAQYQSAVTPVPPGWHPETITLKAWAEITHIFLTDDANKVEAIAPFHIWQPDLAQTRLKWKPNQPLYVLALRAHRFHNDITLPWQPTYGGCRSWVTLASKLDLPENAVIKEERYLAQVKEIEALL</sequence>
<dbReference type="Proteomes" id="UP000050465">
    <property type="component" value="Unassembled WGS sequence"/>
</dbReference>
<protein>
    <recommendedName>
        <fullName evidence="3">DUF1802 family protein</fullName>
    </recommendedName>
</protein>
<gene>
    <name evidence="1" type="ORF">HLUCCA11_04040</name>
</gene>
<evidence type="ECO:0000313" key="1">
    <source>
        <dbReference type="EMBL" id="KPQ37100.1"/>
    </source>
</evidence>
<name>A0A0P8A2B0_9CYAN</name>
<dbReference type="InterPro" id="IPR014923">
    <property type="entry name" value="DUF1802"/>
</dbReference>
<reference evidence="1 2" key="1">
    <citation type="submission" date="2015-09" db="EMBL/GenBank/DDBJ databases">
        <title>Identification and resolution of microdiversity through metagenomic sequencing of parallel consortia.</title>
        <authorList>
            <person name="Nelson W.C."/>
            <person name="Romine M.F."/>
            <person name="Lindemann S.R."/>
        </authorList>
    </citation>
    <scope>NUCLEOTIDE SEQUENCE [LARGE SCALE GENOMIC DNA]</scope>
    <source>
        <strain evidence="1">Ana</strain>
    </source>
</reference>
<dbReference type="STRING" id="1666911.HLUCCA11_04040"/>
<comment type="caution">
    <text evidence="1">The sequence shown here is derived from an EMBL/GenBank/DDBJ whole genome shotgun (WGS) entry which is preliminary data.</text>
</comment>
<dbReference type="PIRSF" id="PIRSF018957">
    <property type="entry name" value="UCP018957"/>
    <property type="match status" value="1"/>
</dbReference>
<organism evidence="1 2">
    <name type="scientific">Phormidesmis priestleyi Ana</name>
    <dbReference type="NCBI Taxonomy" id="1666911"/>
    <lineage>
        <taxon>Bacteria</taxon>
        <taxon>Bacillati</taxon>
        <taxon>Cyanobacteriota</taxon>
        <taxon>Cyanophyceae</taxon>
        <taxon>Leptolyngbyales</taxon>
        <taxon>Leptolyngbyaceae</taxon>
        <taxon>Phormidesmis</taxon>
    </lineage>
</organism>